<evidence type="ECO:0000259" key="5">
    <source>
        <dbReference type="Pfam" id="PF01923"/>
    </source>
</evidence>
<feature type="region of interest" description="Disordered" evidence="4">
    <location>
        <begin position="1"/>
        <end position="32"/>
    </location>
</feature>
<gene>
    <name evidence="6" type="ORF">METZ01_LOCUS516638</name>
</gene>
<organism evidence="6">
    <name type="scientific">marine metagenome</name>
    <dbReference type="NCBI Taxonomy" id="408172"/>
    <lineage>
        <taxon>unclassified sequences</taxon>
        <taxon>metagenomes</taxon>
        <taxon>ecological metagenomes</taxon>
    </lineage>
</organism>
<evidence type="ECO:0000313" key="6">
    <source>
        <dbReference type="EMBL" id="SVE63784.1"/>
    </source>
</evidence>
<dbReference type="GO" id="GO:0005524">
    <property type="term" value="F:ATP binding"/>
    <property type="evidence" value="ECO:0007669"/>
    <property type="project" value="UniProtKB-KW"/>
</dbReference>
<proteinExistence type="predicted"/>
<accession>A0A383F4G9</accession>
<feature type="domain" description="Cobalamin adenosyltransferase-like" evidence="5">
    <location>
        <begin position="6"/>
        <end position="31"/>
    </location>
</feature>
<dbReference type="InterPro" id="IPR016030">
    <property type="entry name" value="CblAdoTrfase-like"/>
</dbReference>
<dbReference type="GO" id="GO:0016740">
    <property type="term" value="F:transferase activity"/>
    <property type="evidence" value="ECO:0007669"/>
    <property type="project" value="UniProtKB-KW"/>
</dbReference>
<protein>
    <recommendedName>
        <fullName evidence="5">Cobalamin adenosyltransferase-like domain-containing protein</fullName>
    </recommendedName>
</protein>
<evidence type="ECO:0000256" key="3">
    <source>
        <dbReference type="ARBA" id="ARBA00022840"/>
    </source>
</evidence>
<feature type="non-terminal residue" evidence="6">
    <location>
        <position position="32"/>
    </location>
</feature>
<keyword evidence="1" id="KW-0808">Transferase</keyword>
<evidence type="ECO:0000256" key="1">
    <source>
        <dbReference type="ARBA" id="ARBA00022679"/>
    </source>
</evidence>
<reference evidence="6" key="1">
    <citation type="submission" date="2018-05" db="EMBL/GenBank/DDBJ databases">
        <authorList>
            <person name="Lanie J.A."/>
            <person name="Ng W.-L."/>
            <person name="Kazmierczak K.M."/>
            <person name="Andrzejewski T.M."/>
            <person name="Davidsen T.M."/>
            <person name="Wayne K.J."/>
            <person name="Tettelin H."/>
            <person name="Glass J.I."/>
            <person name="Rusch D."/>
            <person name="Podicherti R."/>
            <person name="Tsui H.-C.T."/>
            <person name="Winkler M.E."/>
        </authorList>
    </citation>
    <scope>NUCLEOTIDE SEQUENCE</scope>
</reference>
<evidence type="ECO:0000256" key="2">
    <source>
        <dbReference type="ARBA" id="ARBA00022741"/>
    </source>
</evidence>
<dbReference type="SUPFAM" id="SSF89028">
    <property type="entry name" value="Cobalamin adenosyltransferase-like"/>
    <property type="match status" value="1"/>
</dbReference>
<dbReference type="Pfam" id="PF01923">
    <property type="entry name" value="Cob_adeno_trans"/>
    <property type="match status" value="1"/>
</dbReference>
<evidence type="ECO:0000256" key="4">
    <source>
        <dbReference type="SAM" id="MobiDB-lite"/>
    </source>
</evidence>
<feature type="compositionally biased region" description="Basic and acidic residues" evidence="4">
    <location>
        <begin position="10"/>
        <end position="32"/>
    </location>
</feature>
<dbReference type="InterPro" id="IPR036451">
    <property type="entry name" value="CblAdoTrfase-like_sf"/>
</dbReference>
<dbReference type="AlphaFoldDB" id="A0A383F4G9"/>
<dbReference type="EMBL" id="UINC01231306">
    <property type="protein sequence ID" value="SVE63784.1"/>
    <property type="molecule type" value="Genomic_DNA"/>
</dbReference>
<name>A0A383F4G9_9ZZZZ</name>
<keyword evidence="2" id="KW-0547">Nucleotide-binding</keyword>
<keyword evidence="3" id="KW-0067">ATP-binding</keyword>
<sequence>MRISKVTTKTGDKGETGLGDGKRISKDHPNMD</sequence>